<dbReference type="Pfam" id="PF00486">
    <property type="entry name" value="Trans_reg_C"/>
    <property type="match status" value="1"/>
</dbReference>
<reference evidence="8 10" key="1">
    <citation type="submission" date="2016-06" db="EMBL/GenBank/DDBJ databases">
        <authorList>
            <person name="Kjaerup R.B."/>
            <person name="Dalgaard T.S."/>
            <person name="Juul-Madsen H.R."/>
        </authorList>
    </citation>
    <scope>NUCLEOTIDE SEQUENCE [LARGE SCALE GENOMIC DNA]</scope>
    <source>
        <strain evidence="8">Orrdi1</strain>
    </source>
</reference>
<dbReference type="OrthoDB" id="9802426at2"/>
<feature type="domain" description="Response regulatory" evidence="6">
    <location>
        <begin position="2"/>
        <end position="116"/>
    </location>
</feature>
<dbReference type="SMART" id="SM00862">
    <property type="entry name" value="Trans_reg_C"/>
    <property type="match status" value="1"/>
</dbReference>
<dbReference type="GO" id="GO:0000976">
    <property type="term" value="F:transcription cis-regulatory region binding"/>
    <property type="evidence" value="ECO:0007669"/>
    <property type="project" value="TreeGrafter"/>
</dbReference>
<dbReference type="PROSITE" id="PS51755">
    <property type="entry name" value="OMPR_PHOB"/>
    <property type="match status" value="1"/>
</dbReference>
<evidence type="ECO:0000256" key="4">
    <source>
        <dbReference type="PROSITE-ProRule" id="PRU00169"/>
    </source>
</evidence>
<dbReference type="KEGG" id="odi:ODI_R0908"/>
<name>A0A1C3K1F6_9BURK</name>
<keyword evidence="10" id="KW-1185">Reference proteome</keyword>
<proteinExistence type="predicted"/>
<dbReference type="PROSITE" id="PS50110">
    <property type="entry name" value="RESPONSE_REGULATORY"/>
    <property type="match status" value="1"/>
</dbReference>
<dbReference type="Pfam" id="PF00072">
    <property type="entry name" value="Response_reg"/>
    <property type="match status" value="1"/>
</dbReference>
<dbReference type="SMART" id="SM00448">
    <property type="entry name" value="REC"/>
    <property type="match status" value="1"/>
</dbReference>
<dbReference type="GO" id="GO:0006355">
    <property type="term" value="P:regulation of DNA-templated transcription"/>
    <property type="evidence" value="ECO:0007669"/>
    <property type="project" value="InterPro"/>
</dbReference>
<sequence>MRILLVEDEREMAAWLVRALSQSGFVPDHAADARTAEAFMAGNEYDAIVMDLRLPDKHGLVLLREMRNRSDSTPVLLLTAQGALQDRVRGLNLGADDFLTKPFALEELEARLTALVRRSRGRQHPRLQCGSLSYDSESRSFTLDGGLLFLTPREHAALAALLTRSGYPVDKSSLFGKVFTHDSEANLDAIEVVLHRLRKKLAGSDVRITTVRGLGYMLESVASEASEAAPG</sequence>
<keyword evidence="4" id="KW-0597">Phosphoprotein</keyword>
<dbReference type="InterPro" id="IPR001789">
    <property type="entry name" value="Sig_transdc_resp-reg_receiver"/>
</dbReference>
<dbReference type="EMBL" id="FLRC01000015">
    <property type="protein sequence ID" value="SBT25217.1"/>
    <property type="molecule type" value="Genomic_DNA"/>
</dbReference>
<gene>
    <name evidence="8" type="ORF">ODI_00316</name>
    <name evidence="9" type="ORF">ODI_R0908</name>
</gene>
<evidence type="ECO:0000313" key="10">
    <source>
        <dbReference type="Proteomes" id="UP000078558"/>
    </source>
</evidence>
<evidence type="ECO:0000256" key="1">
    <source>
        <dbReference type="ARBA" id="ARBA00023015"/>
    </source>
</evidence>
<dbReference type="Gene3D" id="1.10.10.10">
    <property type="entry name" value="Winged helix-like DNA-binding domain superfamily/Winged helix DNA-binding domain"/>
    <property type="match status" value="1"/>
</dbReference>
<dbReference type="CDD" id="cd00383">
    <property type="entry name" value="trans_reg_C"/>
    <property type="match status" value="1"/>
</dbReference>
<dbReference type="EMBL" id="LT907988">
    <property type="protein sequence ID" value="SOE47563.1"/>
    <property type="molecule type" value="Genomic_DNA"/>
</dbReference>
<accession>A0A1C3K1F6</accession>
<dbReference type="InterPro" id="IPR036388">
    <property type="entry name" value="WH-like_DNA-bd_sf"/>
</dbReference>
<keyword evidence="2 5" id="KW-0238">DNA-binding</keyword>
<dbReference type="CDD" id="cd17624">
    <property type="entry name" value="REC_OmpR_PmrA-like"/>
    <property type="match status" value="1"/>
</dbReference>
<organism evidence="8 10">
    <name type="scientific">Orrella dioscoreae</name>
    <dbReference type="NCBI Taxonomy" id="1851544"/>
    <lineage>
        <taxon>Bacteria</taxon>
        <taxon>Pseudomonadati</taxon>
        <taxon>Pseudomonadota</taxon>
        <taxon>Betaproteobacteria</taxon>
        <taxon>Burkholderiales</taxon>
        <taxon>Alcaligenaceae</taxon>
        <taxon>Orrella</taxon>
    </lineage>
</organism>
<dbReference type="Gene3D" id="3.40.50.2300">
    <property type="match status" value="1"/>
</dbReference>
<dbReference type="PANTHER" id="PTHR48111">
    <property type="entry name" value="REGULATOR OF RPOS"/>
    <property type="match status" value="1"/>
</dbReference>
<keyword evidence="1" id="KW-0805">Transcription regulation</keyword>
<evidence type="ECO:0000259" key="7">
    <source>
        <dbReference type="PROSITE" id="PS51755"/>
    </source>
</evidence>
<feature type="domain" description="OmpR/PhoB-type" evidence="7">
    <location>
        <begin position="124"/>
        <end position="220"/>
    </location>
</feature>
<dbReference type="InterPro" id="IPR011006">
    <property type="entry name" value="CheY-like_superfamily"/>
</dbReference>
<dbReference type="InterPro" id="IPR039420">
    <property type="entry name" value="WalR-like"/>
</dbReference>
<dbReference type="RefSeq" id="WP_067752754.1">
    <property type="nucleotide sequence ID" value="NZ_LT907988.1"/>
</dbReference>
<evidence type="ECO:0000256" key="2">
    <source>
        <dbReference type="ARBA" id="ARBA00023125"/>
    </source>
</evidence>
<protein>
    <submittedName>
        <fullName evidence="8">Tricarboxylate transport transcriptional regulator TctD</fullName>
    </submittedName>
</protein>
<dbReference type="InterPro" id="IPR001867">
    <property type="entry name" value="OmpR/PhoB-type_DNA-bd"/>
</dbReference>
<reference evidence="9 10" key="2">
    <citation type="submission" date="2017-08" db="EMBL/GenBank/DDBJ databases">
        <authorList>
            <person name="de Groot N.N."/>
        </authorList>
    </citation>
    <scope>NUCLEOTIDE SEQUENCE [LARGE SCALE GENOMIC DNA]</scope>
    <source>
        <strain evidence="9">Orrdi1</strain>
    </source>
</reference>
<dbReference type="GO" id="GO:0005829">
    <property type="term" value="C:cytosol"/>
    <property type="evidence" value="ECO:0007669"/>
    <property type="project" value="TreeGrafter"/>
</dbReference>
<evidence type="ECO:0000259" key="6">
    <source>
        <dbReference type="PROSITE" id="PS50110"/>
    </source>
</evidence>
<evidence type="ECO:0000313" key="9">
    <source>
        <dbReference type="EMBL" id="SOE47563.1"/>
    </source>
</evidence>
<evidence type="ECO:0000256" key="3">
    <source>
        <dbReference type="ARBA" id="ARBA00023163"/>
    </source>
</evidence>
<dbReference type="STRING" id="1851544.ODI_00316"/>
<keyword evidence="3" id="KW-0804">Transcription</keyword>
<feature type="modified residue" description="4-aspartylphosphate" evidence="4">
    <location>
        <position position="51"/>
    </location>
</feature>
<evidence type="ECO:0000256" key="5">
    <source>
        <dbReference type="PROSITE-ProRule" id="PRU01091"/>
    </source>
</evidence>
<dbReference type="AlphaFoldDB" id="A0A1C3K1F6"/>
<dbReference type="PANTHER" id="PTHR48111:SF67">
    <property type="entry name" value="TRANSCRIPTIONAL REGULATORY PROTEIN TCTD"/>
    <property type="match status" value="1"/>
</dbReference>
<evidence type="ECO:0000313" key="8">
    <source>
        <dbReference type="EMBL" id="SBT25217.1"/>
    </source>
</evidence>
<dbReference type="GO" id="GO:0032993">
    <property type="term" value="C:protein-DNA complex"/>
    <property type="evidence" value="ECO:0007669"/>
    <property type="project" value="TreeGrafter"/>
</dbReference>
<dbReference type="GO" id="GO:0000156">
    <property type="term" value="F:phosphorelay response regulator activity"/>
    <property type="evidence" value="ECO:0007669"/>
    <property type="project" value="TreeGrafter"/>
</dbReference>
<feature type="DNA-binding region" description="OmpR/PhoB-type" evidence="5">
    <location>
        <begin position="124"/>
        <end position="220"/>
    </location>
</feature>
<dbReference type="SUPFAM" id="SSF52172">
    <property type="entry name" value="CheY-like"/>
    <property type="match status" value="1"/>
</dbReference>
<dbReference type="Proteomes" id="UP000078558">
    <property type="component" value="Chromosome I"/>
</dbReference>